<accession>A0A179B3X9</accession>
<name>A0A179B3X9_9ACTO</name>
<dbReference type="RefSeq" id="WP_009198475.1">
    <property type="nucleotide sequence ID" value="NZ_LVZK01000001.1"/>
</dbReference>
<sequence>MRLRALRKSARSDVGQASDAGGLARRASAPKGSGASVSEESRSRVSLESGGGAGGALEGPRGAVTQRILEQIRMGRTVRAISAATGVSEVFVSTLLEHYDRLGMLDDAGSLCSSGLGACHTKDVSDEVRVACAGCPLVI</sequence>
<evidence type="ECO:0000313" key="2">
    <source>
        <dbReference type="EMBL" id="OAP85724.1"/>
    </source>
</evidence>
<dbReference type="OrthoDB" id="3268203at2"/>
<dbReference type="STRING" id="1823756.A4H34_00540"/>
<reference evidence="2 3" key="1">
    <citation type="submission" date="2016-04" db="EMBL/GenBank/DDBJ databases">
        <title>Peptidophaga gingivicola gen. nov., sp. nov., isolated from human subgingival plaque.</title>
        <authorList>
            <person name="Beall C.J."/>
            <person name="Mokrzan E.M."/>
            <person name="Griffen A.L."/>
            <person name="Leys E.J."/>
        </authorList>
    </citation>
    <scope>NUCLEOTIDE SEQUENCE [LARGE SCALE GENOMIC DNA]</scope>
    <source>
        <strain evidence="2 3">BA112</strain>
    </source>
</reference>
<organism evidence="2 3">
    <name type="scientific">Peptidiphaga gingivicola</name>
    <dbReference type="NCBI Taxonomy" id="2741497"/>
    <lineage>
        <taxon>Bacteria</taxon>
        <taxon>Bacillati</taxon>
        <taxon>Actinomycetota</taxon>
        <taxon>Actinomycetes</taxon>
        <taxon>Actinomycetales</taxon>
        <taxon>Actinomycetaceae</taxon>
        <taxon>Peptidiphaga</taxon>
    </lineage>
</organism>
<gene>
    <name evidence="2" type="ORF">A4H34_00540</name>
</gene>
<feature type="region of interest" description="Disordered" evidence="1">
    <location>
        <begin position="1"/>
        <end position="60"/>
    </location>
</feature>
<keyword evidence="3" id="KW-1185">Reference proteome</keyword>
<dbReference type="Proteomes" id="UP000078368">
    <property type="component" value="Unassembled WGS sequence"/>
</dbReference>
<protein>
    <submittedName>
        <fullName evidence="2">Uncharacterized protein</fullName>
    </submittedName>
</protein>
<proteinExistence type="predicted"/>
<dbReference type="EMBL" id="LVZK01000001">
    <property type="protein sequence ID" value="OAP85724.1"/>
    <property type="molecule type" value="Genomic_DNA"/>
</dbReference>
<comment type="caution">
    <text evidence="2">The sequence shown here is derived from an EMBL/GenBank/DDBJ whole genome shotgun (WGS) entry which is preliminary data.</text>
</comment>
<dbReference type="AlphaFoldDB" id="A0A179B3X9"/>
<evidence type="ECO:0000313" key="3">
    <source>
        <dbReference type="Proteomes" id="UP000078368"/>
    </source>
</evidence>
<evidence type="ECO:0000256" key="1">
    <source>
        <dbReference type="SAM" id="MobiDB-lite"/>
    </source>
</evidence>